<evidence type="ECO:0000259" key="7">
    <source>
        <dbReference type="Pfam" id="PF09335"/>
    </source>
</evidence>
<dbReference type="PATRIC" id="fig|1379739.3.peg.672"/>
<evidence type="ECO:0000256" key="6">
    <source>
        <dbReference type="RuleBase" id="RU366058"/>
    </source>
</evidence>
<dbReference type="AlphaFoldDB" id="A0A0D1AQF7"/>
<feature type="transmembrane region" description="Helical" evidence="6">
    <location>
        <begin position="6"/>
        <end position="28"/>
    </location>
</feature>
<protein>
    <recommendedName>
        <fullName evidence="6">TVP38/TMEM64 family membrane protein</fullName>
    </recommendedName>
</protein>
<name>A0A0D1AQF7_CLOBO</name>
<keyword evidence="4 6" id="KW-1133">Transmembrane helix</keyword>
<dbReference type="Proteomes" id="UP000032250">
    <property type="component" value="Unassembled WGS sequence"/>
</dbReference>
<dbReference type="EMBL" id="JXSU01000006">
    <property type="protein sequence ID" value="KIS25344.1"/>
    <property type="molecule type" value="Genomic_DNA"/>
</dbReference>
<keyword evidence="2 6" id="KW-1003">Cell membrane</keyword>
<dbReference type="PANTHER" id="PTHR12677">
    <property type="entry name" value="GOLGI APPARATUS MEMBRANE PROTEIN TVP38-RELATED"/>
    <property type="match status" value="1"/>
</dbReference>
<evidence type="ECO:0000313" key="8">
    <source>
        <dbReference type="EMBL" id="KIS25344.1"/>
    </source>
</evidence>
<dbReference type="InterPro" id="IPR015414">
    <property type="entry name" value="TMEM64"/>
</dbReference>
<feature type="transmembrane region" description="Helical" evidence="6">
    <location>
        <begin position="49"/>
        <end position="80"/>
    </location>
</feature>
<feature type="transmembrane region" description="Helical" evidence="6">
    <location>
        <begin position="86"/>
        <end position="107"/>
    </location>
</feature>
<dbReference type="RefSeq" id="WP_003487482.1">
    <property type="nucleotide sequence ID" value="NZ_JXSU01000006.1"/>
</dbReference>
<dbReference type="Pfam" id="PF09335">
    <property type="entry name" value="VTT_dom"/>
    <property type="match status" value="1"/>
</dbReference>
<feature type="transmembrane region" description="Helical" evidence="6">
    <location>
        <begin position="193"/>
        <end position="211"/>
    </location>
</feature>
<comment type="caution">
    <text evidence="8">The sequence shown here is derived from an EMBL/GenBank/DDBJ whole genome shotgun (WGS) entry which is preliminary data.</text>
</comment>
<dbReference type="PANTHER" id="PTHR12677:SF49">
    <property type="entry name" value="TVP38_TMEM64 FAMILY MEMBRANE PROTEIN"/>
    <property type="match status" value="1"/>
</dbReference>
<feature type="domain" description="VTT" evidence="7">
    <location>
        <begin position="67"/>
        <end position="183"/>
    </location>
</feature>
<feature type="transmembrane region" description="Helical" evidence="6">
    <location>
        <begin position="163"/>
        <end position="181"/>
    </location>
</feature>
<dbReference type="GO" id="GO:0005886">
    <property type="term" value="C:plasma membrane"/>
    <property type="evidence" value="ECO:0007669"/>
    <property type="project" value="UniProtKB-SubCell"/>
</dbReference>
<evidence type="ECO:0000256" key="1">
    <source>
        <dbReference type="ARBA" id="ARBA00004651"/>
    </source>
</evidence>
<proteinExistence type="inferred from homology"/>
<comment type="similarity">
    <text evidence="6">Belongs to the TVP38/TMEM64 family.</text>
</comment>
<gene>
    <name evidence="8" type="ORF">N495_01830</name>
</gene>
<keyword evidence="5 6" id="KW-0472">Membrane</keyword>
<comment type="subcellular location">
    <subcellularLocation>
        <location evidence="1 6">Cell membrane</location>
        <topology evidence="1 6">Multi-pass membrane protein</topology>
    </subcellularLocation>
</comment>
<evidence type="ECO:0000256" key="5">
    <source>
        <dbReference type="ARBA" id="ARBA00023136"/>
    </source>
</evidence>
<dbReference type="InterPro" id="IPR032816">
    <property type="entry name" value="VTT_dom"/>
</dbReference>
<evidence type="ECO:0000256" key="2">
    <source>
        <dbReference type="ARBA" id="ARBA00022475"/>
    </source>
</evidence>
<keyword evidence="3 6" id="KW-0812">Transmembrane</keyword>
<dbReference type="HOGENOM" id="CLU_038944_8_2_9"/>
<reference evidence="8 9" key="1">
    <citation type="submission" date="2014-06" db="EMBL/GenBank/DDBJ databases">
        <title>Genome characterization of distinct group I Clostridium botulinum lineages.</title>
        <authorList>
            <person name="Giordani F."/>
            <person name="Anselmo A."/>
            <person name="Fillo S."/>
            <person name="Palozzi A.M."/>
            <person name="Fortunato A."/>
            <person name="Gentile B."/>
            <person name="Ciammaruconi A."/>
            <person name="Anniballi F."/>
            <person name="De Medici D."/>
            <person name="Lista F."/>
        </authorList>
    </citation>
    <scope>NUCLEOTIDE SEQUENCE [LARGE SCALE GENOMIC DNA]</scope>
    <source>
        <strain evidence="8 9">B2 450</strain>
    </source>
</reference>
<organism evidence="8 9">
    <name type="scientific">Clostridium botulinum B2 450</name>
    <dbReference type="NCBI Taxonomy" id="1379739"/>
    <lineage>
        <taxon>Bacteria</taxon>
        <taxon>Bacillati</taxon>
        <taxon>Bacillota</taxon>
        <taxon>Clostridia</taxon>
        <taxon>Eubacteriales</taxon>
        <taxon>Clostridiaceae</taxon>
        <taxon>Clostridium</taxon>
    </lineage>
</organism>
<evidence type="ECO:0000313" key="9">
    <source>
        <dbReference type="Proteomes" id="UP000032250"/>
    </source>
</evidence>
<evidence type="ECO:0000256" key="3">
    <source>
        <dbReference type="ARBA" id="ARBA00022692"/>
    </source>
</evidence>
<evidence type="ECO:0000256" key="4">
    <source>
        <dbReference type="ARBA" id="ARBA00022989"/>
    </source>
</evidence>
<dbReference type="OrthoDB" id="9812980at2"/>
<sequence length="224" mass="25197">MKNKKDLFKIIGLSLIVIIVAVFLAKHGHTIRRMNIRRTVKYIQSCGKFSSICFLLVYALKPLVLIIPASMLSLVGGILFGPVKGFILNMLGFFLSGSLAFWLSRLLGKSFVDKILRGKAVELDNNIEKEGFKIIFLLRFPPIFPYDPLSYASGLTKMKYKHFVLGSLLGVIPETLCYSYMGKNVMNPLTSKFIVPVLLVILTTIIGIYVYKKSKINVVKNEKL</sequence>
<accession>A0A0D1AQF7</accession>